<feature type="region of interest" description="Disordered" evidence="1">
    <location>
        <begin position="1"/>
        <end position="32"/>
    </location>
</feature>
<protein>
    <submittedName>
        <fullName evidence="2">Uncharacterized protein</fullName>
    </submittedName>
</protein>
<evidence type="ECO:0000313" key="2">
    <source>
        <dbReference type="EMBL" id="GBP24191.1"/>
    </source>
</evidence>
<name>A0A4C1UCM1_EUMVA</name>
<sequence length="75" mass="7947">MTGEGKGTEYETTRFGTSRRARHLRSGREPCCDSTSAPILLSQIVADRRLSIVEAAGHDTALWSSAGVGPLEAGT</sequence>
<keyword evidence="3" id="KW-1185">Reference proteome</keyword>
<proteinExistence type="predicted"/>
<evidence type="ECO:0000256" key="1">
    <source>
        <dbReference type="SAM" id="MobiDB-lite"/>
    </source>
</evidence>
<organism evidence="2 3">
    <name type="scientific">Eumeta variegata</name>
    <name type="common">Bagworm moth</name>
    <name type="synonym">Eumeta japonica</name>
    <dbReference type="NCBI Taxonomy" id="151549"/>
    <lineage>
        <taxon>Eukaryota</taxon>
        <taxon>Metazoa</taxon>
        <taxon>Ecdysozoa</taxon>
        <taxon>Arthropoda</taxon>
        <taxon>Hexapoda</taxon>
        <taxon>Insecta</taxon>
        <taxon>Pterygota</taxon>
        <taxon>Neoptera</taxon>
        <taxon>Endopterygota</taxon>
        <taxon>Lepidoptera</taxon>
        <taxon>Glossata</taxon>
        <taxon>Ditrysia</taxon>
        <taxon>Tineoidea</taxon>
        <taxon>Psychidae</taxon>
        <taxon>Oiketicinae</taxon>
        <taxon>Eumeta</taxon>
    </lineage>
</organism>
<dbReference type="AlphaFoldDB" id="A0A4C1UCM1"/>
<feature type="compositionally biased region" description="Basic and acidic residues" evidence="1">
    <location>
        <begin position="1"/>
        <end position="12"/>
    </location>
</feature>
<comment type="caution">
    <text evidence="2">The sequence shown here is derived from an EMBL/GenBank/DDBJ whole genome shotgun (WGS) entry which is preliminary data.</text>
</comment>
<dbReference type="EMBL" id="BGZK01000158">
    <property type="protein sequence ID" value="GBP24191.1"/>
    <property type="molecule type" value="Genomic_DNA"/>
</dbReference>
<reference evidence="2 3" key="1">
    <citation type="journal article" date="2019" name="Commun. Biol.">
        <title>The bagworm genome reveals a unique fibroin gene that provides high tensile strength.</title>
        <authorList>
            <person name="Kono N."/>
            <person name="Nakamura H."/>
            <person name="Ohtoshi R."/>
            <person name="Tomita M."/>
            <person name="Numata K."/>
            <person name="Arakawa K."/>
        </authorList>
    </citation>
    <scope>NUCLEOTIDE SEQUENCE [LARGE SCALE GENOMIC DNA]</scope>
</reference>
<evidence type="ECO:0000313" key="3">
    <source>
        <dbReference type="Proteomes" id="UP000299102"/>
    </source>
</evidence>
<accession>A0A4C1UCM1</accession>
<gene>
    <name evidence="2" type="ORF">EVAR_10418_1</name>
</gene>
<dbReference type="Proteomes" id="UP000299102">
    <property type="component" value="Unassembled WGS sequence"/>
</dbReference>